<reference evidence="1" key="1">
    <citation type="submission" date="2021-05" db="EMBL/GenBank/DDBJ databases">
        <authorList>
            <person name="Scholz U."/>
            <person name="Mascher M."/>
            <person name="Fiebig A."/>
        </authorList>
    </citation>
    <scope>NUCLEOTIDE SEQUENCE [LARGE SCALE GENOMIC DNA]</scope>
</reference>
<dbReference type="EnsemblPlants" id="AVESA.00010b.r2.3CG0466310.1">
    <property type="protein sequence ID" value="AVESA.00010b.r2.3CG0466310.1.CDS"/>
    <property type="gene ID" value="AVESA.00010b.r2.3CG0466310"/>
</dbReference>
<evidence type="ECO:0000313" key="1">
    <source>
        <dbReference type="EnsemblPlants" id="AVESA.00010b.r2.3CG0466310.1.CDS"/>
    </source>
</evidence>
<evidence type="ECO:0000313" key="2">
    <source>
        <dbReference type="Proteomes" id="UP001732700"/>
    </source>
</evidence>
<keyword evidence="2" id="KW-1185">Reference proteome</keyword>
<dbReference type="Proteomes" id="UP001732700">
    <property type="component" value="Chromosome 3C"/>
</dbReference>
<reference evidence="1" key="2">
    <citation type="submission" date="2025-09" db="UniProtKB">
        <authorList>
            <consortium name="EnsemblPlants"/>
        </authorList>
    </citation>
    <scope>IDENTIFICATION</scope>
</reference>
<organism evidence="1 2">
    <name type="scientific">Avena sativa</name>
    <name type="common">Oat</name>
    <dbReference type="NCBI Taxonomy" id="4498"/>
    <lineage>
        <taxon>Eukaryota</taxon>
        <taxon>Viridiplantae</taxon>
        <taxon>Streptophyta</taxon>
        <taxon>Embryophyta</taxon>
        <taxon>Tracheophyta</taxon>
        <taxon>Spermatophyta</taxon>
        <taxon>Magnoliopsida</taxon>
        <taxon>Liliopsida</taxon>
        <taxon>Poales</taxon>
        <taxon>Poaceae</taxon>
        <taxon>BOP clade</taxon>
        <taxon>Pooideae</taxon>
        <taxon>Poodae</taxon>
        <taxon>Poeae</taxon>
        <taxon>Poeae Chloroplast Group 1 (Aveneae type)</taxon>
        <taxon>Aveninae</taxon>
        <taxon>Avena</taxon>
    </lineage>
</organism>
<proteinExistence type="predicted"/>
<protein>
    <submittedName>
        <fullName evidence="1">Uncharacterized protein</fullName>
    </submittedName>
</protein>
<sequence length="210" mass="22608">MAIIGATAMNLDFFQSHGLGSRIWNNGPLDTQIQWFQQLMPSICGSASDCKSYLNNSLFILGEFGGNDYNAPIFGGKGLDEVNSYVPQIIDKIASGVETLIGLGAVEVVVPGVLPIGCFPLYLTLYGSSNQSDYDGDGCLERFNDLSRYHNLLLKQAICDLQSKYAGVRLMYGDFYSQVTDSGGASSLQEPGQGLFPAPPAGVCQAKPHY</sequence>
<accession>A0ACD5VLL4</accession>
<name>A0ACD5VLL4_AVESA</name>